<dbReference type="AlphaFoldDB" id="A0AAD5KE03"/>
<keyword evidence="2" id="KW-1185">Reference proteome</keyword>
<gene>
    <name evidence="1" type="ORF">BDA99DRAFT_535626</name>
</gene>
<dbReference type="EMBL" id="JAIXMP010000009">
    <property type="protein sequence ID" value="KAI9268111.1"/>
    <property type="molecule type" value="Genomic_DNA"/>
</dbReference>
<dbReference type="Proteomes" id="UP001209540">
    <property type="component" value="Unassembled WGS sequence"/>
</dbReference>
<comment type="caution">
    <text evidence="1">The sequence shown here is derived from an EMBL/GenBank/DDBJ whole genome shotgun (WGS) entry which is preliminary data.</text>
</comment>
<protein>
    <submittedName>
        <fullName evidence="1">Uncharacterized protein</fullName>
    </submittedName>
</protein>
<sequence length="293" mass="34175">MLFQRLPNLEKLIIEENSAIVFPVQVASLLKKLKQWRLWNINRLDDDQQQRGNQSGKIHTLVSCGSPLETVEFLGVDHINFQVLFALANLPLLKPLHMGRVEPNLVFTNDVEMEKEQNQRYLLYFMHRLLGHHDGNDDSPIITTQKRQPPMIQEFALHCVFNLTHALLSVLSDFPFLNSLAFWFKQDNDDFLSSSNISLTIWYPLGKGCLSVDLRGLVELLLQKSKTLESVALHDIQSIDVRLPSQIIQDVLIEKEWNKDPLRRKKSRDMLRSESRIIRNAHYWTQPRLFWSL</sequence>
<proteinExistence type="predicted"/>
<organism evidence="1 2">
    <name type="scientific">Phascolomyces articulosus</name>
    <dbReference type="NCBI Taxonomy" id="60185"/>
    <lineage>
        <taxon>Eukaryota</taxon>
        <taxon>Fungi</taxon>
        <taxon>Fungi incertae sedis</taxon>
        <taxon>Mucoromycota</taxon>
        <taxon>Mucoromycotina</taxon>
        <taxon>Mucoromycetes</taxon>
        <taxon>Mucorales</taxon>
        <taxon>Lichtheimiaceae</taxon>
        <taxon>Phascolomyces</taxon>
    </lineage>
</organism>
<evidence type="ECO:0000313" key="2">
    <source>
        <dbReference type="Proteomes" id="UP001209540"/>
    </source>
</evidence>
<reference evidence="1" key="1">
    <citation type="journal article" date="2022" name="IScience">
        <title>Evolution of zygomycete secretomes and the origins of terrestrial fungal ecologies.</title>
        <authorList>
            <person name="Chang Y."/>
            <person name="Wang Y."/>
            <person name="Mondo S."/>
            <person name="Ahrendt S."/>
            <person name="Andreopoulos W."/>
            <person name="Barry K."/>
            <person name="Beard J."/>
            <person name="Benny G.L."/>
            <person name="Blankenship S."/>
            <person name="Bonito G."/>
            <person name="Cuomo C."/>
            <person name="Desiro A."/>
            <person name="Gervers K.A."/>
            <person name="Hundley H."/>
            <person name="Kuo A."/>
            <person name="LaButti K."/>
            <person name="Lang B.F."/>
            <person name="Lipzen A."/>
            <person name="O'Donnell K."/>
            <person name="Pangilinan J."/>
            <person name="Reynolds N."/>
            <person name="Sandor L."/>
            <person name="Smith M.E."/>
            <person name="Tsang A."/>
            <person name="Grigoriev I.V."/>
            <person name="Stajich J.E."/>
            <person name="Spatafora J.W."/>
        </authorList>
    </citation>
    <scope>NUCLEOTIDE SEQUENCE</scope>
    <source>
        <strain evidence="1">RSA 2281</strain>
    </source>
</reference>
<evidence type="ECO:0000313" key="1">
    <source>
        <dbReference type="EMBL" id="KAI9268111.1"/>
    </source>
</evidence>
<reference evidence="1" key="2">
    <citation type="submission" date="2023-02" db="EMBL/GenBank/DDBJ databases">
        <authorList>
            <consortium name="DOE Joint Genome Institute"/>
            <person name="Mondo S.J."/>
            <person name="Chang Y."/>
            <person name="Wang Y."/>
            <person name="Ahrendt S."/>
            <person name="Andreopoulos W."/>
            <person name="Barry K."/>
            <person name="Beard J."/>
            <person name="Benny G.L."/>
            <person name="Blankenship S."/>
            <person name="Bonito G."/>
            <person name="Cuomo C."/>
            <person name="Desiro A."/>
            <person name="Gervers K.A."/>
            <person name="Hundley H."/>
            <person name="Kuo A."/>
            <person name="LaButti K."/>
            <person name="Lang B.F."/>
            <person name="Lipzen A."/>
            <person name="O'Donnell K."/>
            <person name="Pangilinan J."/>
            <person name="Reynolds N."/>
            <person name="Sandor L."/>
            <person name="Smith M.W."/>
            <person name="Tsang A."/>
            <person name="Grigoriev I.V."/>
            <person name="Stajich J.E."/>
            <person name="Spatafora J.W."/>
        </authorList>
    </citation>
    <scope>NUCLEOTIDE SEQUENCE</scope>
    <source>
        <strain evidence="1">RSA 2281</strain>
    </source>
</reference>
<name>A0AAD5KE03_9FUNG</name>
<accession>A0AAD5KE03</accession>